<evidence type="ECO:0000313" key="3">
    <source>
        <dbReference type="EMBL" id="GIE01797.1"/>
    </source>
</evidence>
<keyword evidence="4" id="KW-1185">Reference proteome</keyword>
<sequence>MPELALTWATALHRLWQGVIAIDDREDLGDLVLPPLMALPGVGAVWGLRHRAGGEFLAHRWAGLPLESDDRILAERFAVSGEEATAAFGTLAAHGLTRVLAARFDVAGEASGTILVAVDDRADARFVATCLAQVVEVTREAVRRIAAHRAEQQQQTRDALLAEASLQMDAVLDATQTMHRVARMTVPAIAEGCLVFLSENGRPVLHSGVHVDMRRLSAMLDDPAQTGRLAEFAATAVRDGASRNAGADAQVLRARGRVIGVLVFLFDRDADRIPPAAFLRDVASRAALAIDNSTLYEQRRREVAAMQQHLLPNRLPVVAGLSVAASYTVGDEVLEVGGDFYDVVERGDGAVAALIGDVCGRGVEAAALTGLARHTLAALLAEGISPVRAMSSLNARLHRHGSWRFITAGVALLRPAGDGFRADWTSAGHPAPVVLRRRPPNGPGRGGGVPLGILPRAKLGRSRLSLGPGDTLVLFTDGLTECRDADGRMFEESAFAATLDRLRGAPADLLVKELGQAAAAFGGGQADDAAIVALQVGEN</sequence>
<dbReference type="RefSeq" id="WP_203727569.1">
    <property type="nucleotide sequence ID" value="NZ_BAAATX010000005.1"/>
</dbReference>
<dbReference type="Gene3D" id="3.60.40.10">
    <property type="entry name" value="PPM-type phosphatase domain"/>
    <property type="match status" value="1"/>
</dbReference>
<keyword evidence="1" id="KW-0378">Hydrolase</keyword>
<dbReference type="PANTHER" id="PTHR43156">
    <property type="entry name" value="STAGE II SPORULATION PROTEIN E-RELATED"/>
    <property type="match status" value="1"/>
</dbReference>
<dbReference type="InterPro" id="IPR001932">
    <property type="entry name" value="PPM-type_phosphatase-like_dom"/>
</dbReference>
<evidence type="ECO:0000259" key="2">
    <source>
        <dbReference type="SMART" id="SM00331"/>
    </source>
</evidence>
<dbReference type="SMART" id="SM00331">
    <property type="entry name" value="PP2C_SIG"/>
    <property type="match status" value="1"/>
</dbReference>
<dbReference type="InterPro" id="IPR036457">
    <property type="entry name" value="PPM-type-like_dom_sf"/>
</dbReference>
<evidence type="ECO:0000256" key="1">
    <source>
        <dbReference type="ARBA" id="ARBA00022801"/>
    </source>
</evidence>
<dbReference type="SUPFAM" id="SSF81606">
    <property type="entry name" value="PP2C-like"/>
    <property type="match status" value="1"/>
</dbReference>
<accession>A0ABQ3YW34</accession>
<feature type="domain" description="PPM-type phosphatase" evidence="2">
    <location>
        <begin position="321"/>
        <end position="536"/>
    </location>
</feature>
<proteinExistence type="predicted"/>
<dbReference type="SUPFAM" id="SSF55781">
    <property type="entry name" value="GAF domain-like"/>
    <property type="match status" value="1"/>
</dbReference>
<dbReference type="Proteomes" id="UP000637628">
    <property type="component" value="Unassembled WGS sequence"/>
</dbReference>
<evidence type="ECO:0000313" key="4">
    <source>
        <dbReference type="Proteomes" id="UP000637628"/>
    </source>
</evidence>
<gene>
    <name evidence="3" type="ORF">Adu01nite_31470</name>
</gene>
<dbReference type="InterPro" id="IPR052016">
    <property type="entry name" value="Bact_Sigma-Reg"/>
</dbReference>
<dbReference type="Pfam" id="PF07228">
    <property type="entry name" value="SpoIIE"/>
    <property type="match status" value="1"/>
</dbReference>
<dbReference type="PANTHER" id="PTHR43156:SF2">
    <property type="entry name" value="STAGE II SPORULATION PROTEIN E"/>
    <property type="match status" value="1"/>
</dbReference>
<reference evidence="3 4" key="1">
    <citation type="submission" date="2021-01" db="EMBL/GenBank/DDBJ databases">
        <title>Whole genome shotgun sequence of Actinoplanes durhamensis NBRC 14914.</title>
        <authorList>
            <person name="Komaki H."/>
            <person name="Tamura T."/>
        </authorList>
    </citation>
    <scope>NUCLEOTIDE SEQUENCE [LARGE SCALE GENOMIC DNA]</scope>
    <source>
        <strain evidence="3 4">NBRC 14914</strain>
    </source>
</reference>
<organism evidence="3 4">
    <name type="scientific">Paractinoplanes durhamensis</name>
    <dbReference type="NCBI Taxonomy" id="113563"/>
    <lineage>
        <taxon>Bacteria</taxon>
        <taxon>Bacillati</taxon>
        <taxon>Actinomycetota</taxon>
        <taxon>Actinomycetes</taxon>
        <taxon>Micromonosporales</taxon>
        <taxon>Micromonosporaceae</taxon>
        <taxon>Paractinoplanes</taxon>
    </lineage>
</organism>
<protein>
    <recommendedName>
        <fullName evidence="2">PPM-type phosphatase domain-containing protein</fullName>
    </recommendedName>
</protein>
<name>A0ABQ3YW34_9ACTN</name>
<dbReference type="Gene3D" id="3.30.450.40">
    <property type="match status" value="1"/>
</dbReference>
<comment type="caution">
    <text evidence="3">The sequence shown here is derived from an EMBL/GenBank/DDBJ whole genome shotgun (WGS) entry which is preliminary data.</text>
</comment>
<dbReference type="EMBL" id="BOML01000026">
    <property type="protein sequence ID" value="GIE01797.1"/>
    <property type="molecule type" value="Genomic_DNA"/>
</dbReference>
<dbReference type="InterPro" id="IPR029016">
    <property type="entry name" value="GAF-like_dom_sf"/>
</dbReference>